<reference evidence="2" key="1">
    <citation type="submission" date="2021-03" db="EMBL/GenBank/DDBJ databases">
        <authorList>
            <person name="Bekaert M."/>
        </authorList>
    </citation>
    <scope>NUCLEOTIDE SEQUENCE</scope>
</reference>
<keyword evidence="1" id="KW-0472">Membrane</keyword>
<dbReference type="OrthoDB" id="6102061at2759"/>
<comment type="caution">
    <text evidence="2">The sequence shown here is derived from an EMBL/GenBank/DDBJ whole genome shotgun (WGS) entry which is preliminary data.</text>
</comment>
<keyword evidence="1" id="KW-1133">Transmembrane helix</keyword>
<gene>
    <name evidence="2" type="ORF">MEDL_4806</name>
</gene>
<dbReference type="AlphaFoldDB" id="A0A8S3PZ16"/>
<protein>
    <submittedName>
        <fullName evidence="2">Uncharacterized protein</fullName>
    </submittedName>
</protein>
<dbReference type="EMBL" id="CAJPWZ010000293">
    <property type="protein sequence ID" value="CAG2189445.1"/>
    <property type="molecule type" value="Genomic_DNA"/>
</dbReference>
<evidence type="ECO:0000256" key="1">
    <source>
        <dbReference type="SAM" id="Phobius"/>
    </source>
</evidence>
<keyword evidence="1" id="KW-0812">Transmembrane</keyword>
<keyword evidence="3" id="KW-1185">Reference proteome</keyword>
<proteinExistence type="predicted"/>
<accession>A0A8S3PZ16</accession>
<dbReference type="Proteomes" id="UP000683360">
    <property type="component" value="Unassembled WGS sequence"/>
</dbReference>
<feature type="transmembrane region" description="Helical" evidence="1">
    <location>
        <begin position="66"/>
        <end position="86"/>
    </location>
</feature>
<sequence length="310" mass="34764">MNEFSLMRRRPVFLLNFDEIWEFRKGAVKIAENAMCECSSEFGYAEVVKGQTSTSAITGMTDDETAVLAGVLAGLATFLFLALPLLCCLCPLPFACCGGGGKKKAAAAAAAAGAQKRKNIHEFSRFVNSGRSTDVESIGSYRSWDKNWDKLDRFDHDNLYEVDMKLPRVWLETLRGVPDDEVETRLRELTRDGGWEGGNDVNMGKQMSEMEMRREMYEESGSGGMGTDGGRYASVQRMEGSGGGGEELIAEYEISRHITMDTTRMTLPETEYIYERDIRGDSSIADRDNFKRVYYTYQRIKGDDSKQTSF</sequence>
<organism evidence="2 3">
    <name type="scientific">Mytilus edulis</name>
    <name type="common">Blue mussel</name>
    <dbReference type="NCBI Taxonomy" id="6550"/>
    <lineage>
        <taxon>Eukaryota</taxon>
        <taxon>Metazoa</taxon>
        <taxon>Spiralia</taxon>
        <taxon>Lophotrochozoa</taxon>
        <taxon>Mollusca</taxon>
        <taxon>Bivalvia</taxon>
        <taxon>Autobranchia</taxon>
        <taxon>Pteriomorphia</taxon>
        <taxon>Mytilida</taxon>
        <taxon>Mytiloidea</taxon>
        <taxon>Mytilidae</taxon>
        <taxon>Mytilinae</taxon>
        <taxon>Mytilus</taxon>
    </lineage>
</organism>
<name>A0A8S3PZ16_MYTED</name>
<evidence type="ECO:0000313" key="2">
    <source>
        <dbReference type="EMBL" id="CAG2189445.1"/>
    </source>
</evidence>
<evidence type="ECO:0000313" key="3">
    <source>
        <dbReference type="Proteomes" id="UP000683360"/>
    </source>
</evidence>